<gene>
    <name evidence="3" type="ORF">DUNSADRAFT_2012</name>
</gene>
<dbReference type="GO" id="GO:0016301">
    <property type="term" value="F:kinase activity"/>
    <property type="evidence" value="ECO:0007669"/>
    <property type="project" value="UniProtKB-KW"/>
</dbReference>
<keyword evidence="2" id="KW-0067">ATP-binding</keyword>
<keyword evidence="1" id="KW-0547">Nucleotide-binding</keyword>
<dbReference type="InterPro" id="IPR001977">
    <property type="entry name" value="Depp_CoAkinase"/>
</dbReference>
<dbReference type="HAMAP" id="MF_00376">
    <property type="entry name" value="Dephospho_CoA_kinase"/>
    <property type="match status" value="1"/>
</dbReference>
<proteinExistence type="inferred from homology"/>
<dbReference type="PANTHER" id="PTHR10695:SF46">
    <property type="entry name" value="BIFUNCTIONAL COENZYME A SYNTHASE-RELATED"/>
    <property type="match status" value="1"/>
</dbReference>
<dbReference type="EMBL" id="MU070705">
    <property type="protein sequence ID" value="KAF5826803.1"/>
    <property type="molecule type" value="Genomic_DNA"/>
</dbReference>
<comment type="caution">
    <text evidence="3">The sequence shown here is derived from an EMBL/GenBank/DDBJ whole genome shotgun (WGS) entry which is preliminary data.</text>
</comment>
<dbReference type="SUPFAM" id="SSF52540">
    <property type="entry name" value="P-loop containing nucleoside triphosphate hydrolases"/>
    <property type="match status" value="1"/>
</dbReference>
<keyword evidence="4" id="KW-1185">Reference proteome</keyword>
<reference evidence="3" key="1">
    <citation type="submission" date="2017-08" db="EMBL/GenBank/DDBJ databases">
        <authorList>
            <person name="Polle J.E."/>
            <person name="Barry K."/>
            <person name="Cushman J."/>
            <person name="Schmutz J."/>
            <person name="Tran D."/>
            <person name="Hathwaick L.T."/>
            <person name="Yim W.C."/>
            <person name="Jenkins J."/>
            <person name="Mckie-Krisberg Z.M."/>
            <person name="Prochnik S."/>
            <person name="Lindquist E."/>
            <person name="Dockter R.B."/>
            <person name="Adam C."/>
            <person name="Molina H."/>
            <person name="Bunkerborg J."/>
            <person name="Jin E."/>
            <person name="Buchheim M."/>
            <person name="Magnuson J."/>
        </authorList>
    </citation>
    <scope>NUCLEOTIDE SEQUENCE</scope>
    <source>
        <strain evidence="3">CCAP 19/18</strain>
    </source>
</reference>
<evidence type="ECO:0000313" key="3">
    <source>
        <dbReference type="EMBL" id="KAF5826803.1"/>
    </source>
</evidence>
<dbReference type="PROSITE" id="PS51219">
    <property type="entry name" value="DPCK"/>
    <property type="match status" value="1"/>
</dbReference>
<dbReference type="CDD" id="cd02022">
    <property type="entry name" value="DPCK"/>
    <property type="match status" value="1"/>
</dbReference>
<sequence>MLLVGLTGGIASGKSTVSKALREEGQAVVDCDAIAHAVTARGRWGFKRIVRAFGADCLTPEGEIDREKLGRLIFNSPVERRKLNAATHLPVGMELLRLVLWHWTKCTRVLYIDMPLLFETGAYKWMARNVVVLVDQDMQVSRLQARDQITTEAALSKVKAQMPVESKAARADHVIDNRGSVEQTKSQVSSLVQKLRSDTSSYLHVLISPPGLCLMAVFLAAIGSEWGGKDGAKPQGMRIV</sequence>
<dbReference type="Proteomes" id="UP000815325">
    <property type="component" value="Unassembled WGS sequence"/>
</dbReference>
<protein>
    <submittedName>
        <fullName evidence="3">Dephospho-CoA kinase</fullName>
    </submittedName>
</protein>
<dbReference type="NCBIfam" id="TIGR00152">
    <property type="entry name" value="dephospho-CoA kinase"/>
    <property type="match status" value="1"/>
</dbReference>
<evidence type="ECO:0000256" key="2">
    <source>
        <dbReference type="ARBA" id="ARBA00022840"/>
    </source>
</evidence>
<accession>A0ABQ7FWQ8</accession>
<name>A0ABQ7FWQ8_DUNSA</name>
<evidence type="ECO:0000256" key="1">
    <source>
        <dbReference type="ARBA" id="ARBA00022741"/>
    </source>
</evidence>
<keyword evidence="3" id="KW-0418">Kinase</keyword>
<evidence type="ECO:0000313" key="4">
    <source>
        <dbReference type="Proteomes" id="UP000815325"/>
    </source>
</evidence>
<dbReference type="Gene3D" id="3.40.50.300">
    <property type="entry name" value="P-loop containing nucleotide triphosphate hydrolases"/>
    <property type="match status" value="1"/>
</dbReference>
<dbReference type="Pfam" id="PF01121">
    <property type="entry name" value="CoaE"/>
    <property type="match status" value="1"/>
</dbReference>
<dbReference type="InterPro" id="IPR027417">
    <property type="entry name" value="P-loop_NTPase"/>
</dbReference>
<dbReference type="PANTHER" id="PTHR10695">
    <property type="entry name" value="DEPHOSPHO-COA KINASE-RELATED"/>
    <property type="match status" value="1"/>
</dbReference>
<keyword evidence="3" id="KW-0808">Transferase</keyword>
<organism evidence="3 4">
    <name type="scientific">Dunaliella salina</name>
    <name type="common">Green alga</name>
    <name type="synonym">Protococcus salinus</name>
    <dbReference type="NCBI Taxonomy" id="3046"/>
    <lineage>
        <taxon>Eukaryota</taxon>
        <taxon>Viridiplantae</taxon>
        <taxon>Chlorophyta</taxon>
        <taxon>core chlorophytes</taxon>
        <taxon>Chlorophyceae</taxon>
        <taxon>CS clade</taxon>
        <taxon>Chlamydomonadales</taxon>
        <taxon>Dunaliellaceae</taxon>
        <taxon>Dunaliella</taxon>
    </lineage>
</organism>